<dbReference type="SMART" id="SM00343">
    <property type="entry name" value="ZnF_C2HC"/>
    <property type="match status" value="1"/>
</dbReference>
<feature type="domain" description="CCHC-type" evidence="3">
    <location>
        <begin position="273"/>
        <end position="287"/>
    </location>
</feature>
<organism evidence="4 5">
    <name type="scientific">Phytophthora fragariae</name>
    <dbReference type="NCBI Taxonomy" id="53985"/>
    <lineage>
        <taxon>Eukaryota</taxon>
        <taxon>Sar</taxon>
        <taxon>Stramenopiles</taxon>
        <taxon>Oomycota</taxon>
        <taxon>Peronosporomycetes</taxon>
        <taxon>Peronosporales</taxon>
        <taxon>Peronosporaceae</taxon>
        <taxon>Phytophthora</taxon>
    </lineage>
</organism>
<evidence type="ECO:0000256" key="2">
    <source>
        <dbReference type="SAM" id="MobiDB-lite"/>
    </source>
</evidence>
<keyword evidence="1" id="KW-0863">Zinc-finger</keyword>
<dbReference type="GO" id="GO:0003676">
    <property type="term" value="F:nucleic acid binding"/>
    <property type="evidence" value="ECO:0007669"/>
    <property type="project" value="InterPro"/>
</dbReference>
<accession>A0A6G0RTK7</accession>
<feature type="region of interest" description="Disordered" evidence="2">
    <location>
        <begin position="364"/>
        <end position="384"/>
    </location>
</feature>
<evidence type="ECO:0000313" key="4">
    <source>
        <dbReference type="EMBL" id="KAE9341085.1"/>
    </source>
</evidence>
<dbReference type="SUPFAM" id="SSF57756">
    <property type="entry name" value="Retrovirus zinc finger-like domains"/>
    <property type="match status" value="1"/>
</dbReference>
<dbReference type="Pfam" id="PF00098">
    <property type="entry name" value="zf-CCHC"/>
    <property type="match status" value="1"/>
</dbReference>
<sequence length="520" mass="58803">MSTGHSRGGPTLGLEKFMARDGEYPMWKDKFLTYIKELDSAYERGLLEKEQGPATVRMVDFLDSHPEEPVISISKETSREEAKEMRWRLQHWNRANGGLLNLFNQSLTNMFLTGLPDNVSNMRPCDIWKELEIKYGAGDAGGVIELRRQWDRIIASNWSNLGVLFVQLKKVRNEINRKMSGLVGREIVSEHWLCTEVLAQLPSDFWGSSISLTEEWFTVEDVEVSLWCVFVDRSKKWINNLTNKRPPVAINVAKKFTGRKRTQDQAEGESSSCYYCFEPGHRKKDCPIMAKDRDPGRAGGQLFRSNIQTGSNAKKKRLMTVKKKAATKLENPKVETKDEEMTAPEAHVYDENLAKVIADADEFESKEKVSISDGDEQEDKPPTQMDMDTEVRRKFGGYLSMLKGLHATDSVWVIDTGAGHAISSDGRWFSYLTKGQPHTFEYGNGGASMSALQGTVRLNVLKPQGNDSGISIKNVAFDKKCGSNLLSTYYFATQGYWHIQAKTGEFLCCLIVITDPYLLR</sequence>
<dbReference type="Pfam" id="PF22936">
    <property type="entry name" value="Pol_BBD"/>
    <property type="match status" value="1"/>
</dbReference>
<dbReference type="InterPro" id="IPR036875">
    <property type="entry name" value="Znf_CCHC_sf"/>
</dbReference>
<gene>
    <name evidence="4" type="ORF">PF008_g10802</name>
</gene>
<protein>
    <recommendedName>
        <fullName evidence="3">CCHC-type domain-containing protein</fullName>
    </recommendedName>
</protein>
<dbReference type="Gene3D" id="4.10.60.10">
    <property type="entry name" value="Zinc finger, CCHC-type"/>
    <property type="match status" value="1"/>
</dbReference>
<keyword evidence="1" id="KW-0862">Zinc</keyword>
<proteinExistence type="predicted"/>
<dbReference type="PROSITE" id="PS50158">
    <property type="entry name" value="ZF_CCHC"/>
    <property type="match status" value="1"/>
</dbReference>
<dbReference type="Proteomes" id="UP000486351">
    <property type="component" value="Unassembled WGS sequence"/>
</dbReference>
<dbReference type="EMBL" id="QXFY01000555">
    <property type="protein sequence ID" value="KAE9341085.1"/>
    <property type="molecule type" value="Genomic_DNA"/>
</dbReference>
<reference evidence="4 5" key="1">
    <citation type="submission" date="2018-09" db="EMBL/GenBank/DDBJ databases">
        <title>Genomic investigation of the strawberry pathogen Phytophthora fragariae indicates pathogenicity is determined by transcriptional variation in three key races.</title>
        <authorList>
            <person name="Adams T.M."/>
            <person name="Armitage A.D."/>
            <person name="Sobczyk M.K."/>
            <person name="Bates H.J."/>
            <person name="Dunwell J.M."/>
            <person name="Nellist C.F."/>
            <person name="Harrison R.J."/>
        </authorList>
    </citation>
    <scope>NUCLEOTIDE SEQUENCE [LARGE SCALE GENOMIC DNA]</scope>
    <source>
        <strain evidence="4 5">NOV-77</strain>
    </source>
</reference>
<evidence type="ECO:0000259" key="3">
    <source>
        <dbReference type="PROSITE" id="PS50158"/>
    </source>
</evidence>
<dbReference type="GO" id="GO:0008270">
    <property type="term" value="F:zinc ion binding"/>
    <property type="evidence" value="ECO:0007669"/>
    <property type="project" value="UniProtKB-KW"/>
</dbReference>
<evidence type="ECO:0000313" key="5">
    <source>
        <dbReference type="Proteomes" id="UP000486351"/>
    </source>
</evidence>
<dbReference type="AlphaFoldDB" id="A0A6G0RTK7"/>
<dbReference type="InterPro" id="IPR001878">
    <property type="entry name" value="Znf_CCHC"/>
</dbReference>
<comment type="caution">
    <text evidence="4">The sequence shown here is derived from an EMBL/GenBank/DDBJ whole genome shotgun (WGS) entry which is preliminary data.</text>
</comment>
<keyword evidence="1" id="KW-0479">Metal-binding</keyword>
<dbReference type="InterPro" id="IPR054722">
    <property type="entry name" value="PolX-like_BBD"/>
</dbReference>
<name>A0A6G0RTK7_9STRA</name>
<evidence type="ECO:0000256" key="1">
    <source>
        <dbReference type="PROSITE-ProRule" id="PRU00047"/>
    </source>
</evidence>